<organism evidence="1 2">
    <name type="scientific">Trichogramma kaykai</name>
    <dbReference type="NCBI Taxonomy" id="54128"/>
    <lineage>
        <taxon>Eukaryota</taxon>
        <taxon>Metazoa</taxon>
        <taxon>Ecdysozoa</taxon>
        <taxon>Arthropoda</taxon>
        <taxon>Hexapoda</taxon>
        <taxon>Insecta</taxon>
        <taxon>Pterygota</taxon>
        <taxon>Neoptera</taxon>
        <taxon>Endopterygota</taxon>
        <taxon>Hymenoptera</taxon>
        <taxon>Apocrita</taxon>
        <taxon>Proctotrupomorpha</taxon>
        <taxon>Chalcidoidea</taxon>
        <taxon>Trichogrammatidae</taxon>
        <taxon>Trichogramma</taxon>
    </lineage>
</organism>
<keyword evidence="2" id="KW-1185">Reference proteome</keyword>
<evidence type="ECO:0000313" key="2">
    <source>
        <dbReference type="Proteomes" id="UP001627154"/>
    </source>
</evidence>
<dbReference type="EMBL" id="JBJJXI010000066">
    <property type="protein sequence ID" value="KAL3397267.1"/>
    <property type="molecule type" value="Genomic_DNA"/>
</dbReference>
<comment type="caution">
    <text evidence="1">The sequence shown here is derived from an EMBL/GenBank/DDBJ whole genome shotgun (WGS) entry which is preliminary data.</text>
</comment>
<dbReference type="Proteomes" id="UP001627154">
    <property type="component" value="Unassembled WGS sequence"/>
</dbReference>
<reference evidence="1 2" key="1">
    <citation type="journal article" date="2024" name="bioRxiv">
        <title>A reference genome for Trichogramma kaykai: A tiny desert-dwelling parasitoid wasp with competing sex-ratio distorters.</title>
        <authorList>
            <person name="Culotta J."/>
            <person name="Lindsey A.R."/>
        </authorList>
    </citation>
    <scope>NUCLEOTIDE SEQUENCE [LARGE SCALE GENOMIC DNA]</scope>
    <source>
        <strain evidence="1 2">KSX58</strain>
    </source>
</reference>
<protein>
    <submittedName>
        <fullName evidence="1">Uncharacterized protein</fullName>
    </submittedName>
</protein>
<name>A0ABD2WW77_9HYME</name>
<accession>A0ABD2WW77</accession>
<proteinExistence type="predicted"/>
<dbReference type="AlphaFoldDB" id="A0ABD2WW77"/>
<sequence length="125" mass="15025">MFRTSLHTPVADFECGKATGSNSFDMKRIIYCINAQYSRLLVNVVIITRKLMIDETIASSSLQRQRMGFKRQALKKFVIRQVEKRTYKYLPSMRTPSHRSYLYFNRVEKEVFFPIQYTRYRFFQP</sequence>
<evidence type="ECO:0000313" key="1">
    <source>
        <dbReference type="EMBL" id="KAL3397267.1"/>
    </source>
</evidence>
<gene>
    <name evidence="1" type="ORF">TKK_008839</name>
</gene>